<dbReference type="Proteomes" id="UP000527143">
    <property type="component" value="Unassembled WGS sequence"/>
</dbReference>
<gene>
    <name evidence="2" type="ORF">FHT02_004446</name>
</gene>
<dbReference type="Pfam" id="PF00144">
    <property type="entry name" value="Beta-lactamase"/>
    <property type="match status" value="1"/>
</dbReference>
<keyword evidence="3" id="KW-1185">Reference proteome</keyword>
<dbReference type="InterPro" id="IPR001466">
    <property type="entry name" value="Beta-lactam-related"/>
</dbReference>
<protein>
    <submittedName>
        <fullName evidence="2">CubicO group peptidase (Beta-lactamase class C family)</fullName>
    </submittedName>
</protein>
<dbReference type="EMBL" id="JACIJF010000060">
    <property type="protein sequence ID" value="MBB5713176.1"/>
    <property type="molecule type" value="Genomic_DNA"/>
</dbReference>
<dbReference type="InterPro" id="IPR050491">
    <property type="entry name" value="AmpC-like"/>
</dbReference>
<accession>A0A840YTX7</accession>
<dbReference type="InterPro" id="IPR012338">
    <property type="entry name" value="Beta-lactam/transpept-like"/>
</dbReference>
<dbReference type="PANTHER" id="PTHR46825">
    <property type="entry name" value="D-ALANYL-D-ALANINE-CARBOXYPEPTIDASE/ENDOPEPTIDASE AMPH"/>
    <property type="match status" value="1"/>
</dbReference>
<organism evidence="2 3">
    <name type="scientific">Sphingomonas xinjiangensis</name>
    <dbReference type="NCBI Taxonomy" id="643568"/>
    <lineage>
        <taxon>Bacteria</taxon>
        <taxon>Pseudomonadati</taxon>
        <taxon>Pseudomonadota</taxon>
        <taxon>Alphaproteobacteria</taxon>
        <taxon>Sphingomonadales</taxon>
        <taxon>Sphingomonadaceae</taxon>
        <taxon>Sphingomonas</taxon>
    </lineage>
</organism>
<evidence type="ECO:0000259" key="1">
    <source>
        <dbReference type="Pfam" id="PF00144"/>
    </source>
</evidence>
<evidence type="ECO:0000313" key="3">
    <source>
        <dbReference type="Proteomes" id="UP000527143"/>
    </source>
</evidence>
<sequence length="348" mass="38600">MRGIDQYIHAEMSRQHIPGLTLGVYRQGHAILLKGYGLANVEHNVPSKPDTVMQSGSIGKSFTATLIMMLVERGKLRLEDSIRHHLPKLPESWQAITVGQLLSHTSGLSDYDSGDLTKSGGLFDLRQDFTEDELVRRVAELPLEFAPGQRWSYRNANYLVLGALIRQVTGAFYGDMLKQEVFGRLRMAASRVISDREIVPHRAAGYELRGGKLYNQEWVSPTFNSTADGTLYLTIRDLELWDRALCQASILKPETLRQMWTPAAIAGAAPAEGYGLGWFVRHAGSQLIVEHDGAWQGFTSYFGRYVDAGISVAVLTNLDAEHSQPDTIGQFVVGLVEPSLAYPGPDER</sequence>
<name>A0A840YTX7_9SPHN</name>
<comment type="caution">
    <text evidence="2">The sequence shown here is derived from an EMBL/GenBank/DDBJ whole genome shotgun (WGS) entry which is preliminary data.</text>
</comment>
<dbReference type="SUPFAM" id="SSF56601">
    <property type="entry name" value="beta-lactamase/transpeptidase-like"/>
    <property type="match status" value="1"/>
</dbReference>
<reference evidence="2 3" key="1">
    <citation type="submission" date="2020-08" db="EMBL/GenBank/DDBJ databases">
        <title>Genomic Encyclopedia of Type Strains, Phase IV (KMG-IV): sequencing the most valuable type-strain genomes for metagenomic binning, comparative biology and taxonomic classification.</title>
        <authorList>
            <person name="Goeker M."/>
        </authorList>
    </citation>
    <scope>NUCLEOTIDE SEQUENCE [LARGE SCALE GENOMIC DNA]</scope>
    <source>
        <strain evidence="2 3">DSM 26736</strain>
    </source>
</reference>
<proteinExistence type="predicted"/>
<evidence type="ECO:0000313" key="2">
    <source>
        <dbReference type="EMBL" id="MBB5713176.1"/>
    </source>
</evidence>
<dbReference type="AlphaFoldDB" id="A0A840YTX7"/>
<dbReference type="PANTHER" id="PTHR46825:SF9">
    <property type="entry name" value="BETA-LACTAMASE-RELATED DOMAIN-CONTAINING PROTEIN"/>
    <property type="match status" value="1"/>
</dbReference>
<dbReference type="Gene3D" id="3.40.710.10">
    <property type="entry name" value="DD-peptidase/beta-lactamase superfamily"/>
    <property type="match status" value="1"/>
</dbReference>
<feature type="domain" description="Beta-lactamase-related" evidence="1">
    <location>
        <begin position="4"/>
        <end position="322"/>
    </location>
</feature>
<dbReference type="RefSeq" id="WP_221239636.1">
    <property type="nucleotide sequence ID" value="NZ_JACIJF010000060.1"/>
</dbReference>